<evidence type="ECO:0000256" key="2">
    <source>
        <dbReference type="ARBA" id="ARBA00023125"/>
    </source>
</evidence>
<dbReference type="PROSITE" id="PS51063">
    <property type="entry name" value="HTH_CRP_2"/>
    <property type="match status" value="1"/>
</dbReference>
<reference evidence="6 7" key="1">
    <citation type="journal article" date="2015" name="Genome Announc.">
        <title>Genome Sequence of Lactobacillus curieae CCTCC M 2011381T, a Novel Producer of Gamma-aminobutyric Acid.</title>
        <authorList>
            <person name="Wang Y."/>
            <person name="Wang Y."/>
            <person name="Lang C."/>
            <person name="Wei D."/>
            <person name="Xu P."/>
            <person name="Xie J."/>
        </authorList>
    </citation>
    <scope>NUCLEOTIDE SEQUENCE [LARGE SCALE GENOMIC DNA]</scope>
    <source>
        <strain evidence="6 7">CCTCC M 2011381</strain>
    </source>
</reference>
<keyword evidence="7" id="KW-1185">Reference proteome</keyword>
<accession>A0A1S6QH34</accession>
<dbReference type="EMBL" id="CP018906">
    <property type="protein sequence ID" value="AQW20910.1"/>
    <property type="molecule type" value="Genomic_DNA"/>
</dbReference>
<dbReference type="OrthoDB" id="9798104at2"/>
<feature type="domain" description="HTH crp-type" evidence="5">
    <location>
        <begin position="149"/>
        <end position="217"/>
    </location>
</feature>
<dbReference type="AlphaFoldDB" id="A0A1S6QH34"/>
<proteinExistence type="predicted"/>
<organism evidence="6 7">
    <name type="scientific">Lentilactobacillus curieae</name>
    <dbReference type="NCBI Taxonomy" id="1138822"/>
    <lineage>
        <taxon>Bacteria</taxon>
        <taxon>Bacillati</taxon>
        <taxon>Bacillota</taxon>
        <taxon>Bacilli</taxon>
        <taxon>Lactobacillales</taxon>
        <taxon>Lactobacillaceae</taxon>
        <taxon>Lentilactobacillus</taxon>
    </lineage>
</organism>
<dbReference type="PROSITE" id="PS50042">
    <property type="entry name" value="CNMP_BINDING_3"/>
    <property type="match status" value="1"/>
</dbReference>
<feature type="domain" description="Cyclic nucleotide-binding" evidence="4">
    <location>
        <begin position="15"/>
        <end position="135"/>
    </location>
</feature>
<gene>
    <name evidence="6" type="ORF">PL11_002750</name>
</gene>
<evidence type="ECO:0000256" key="1">
    <source>
        <dbReference type="ARBA" id="ARBA00023015"/>
    </source>
</evidence>
<evidence type="ECO:0000259" key="4">
    <source>
        <dbReference type="PROSITE" id="PS50042"/>
    </source>
</evidence>
<keyword evidence="3" id="KW-0804">Transcription</keyword>
<dbReference type="InterPro" id="IPR036390">
    <property type="entry name" value="WH_DNA-bd_sf"/>
</dbReference>
<name>A0A1S6QH34_9LACO</name>
<dbReference type="PANTHER" id="PTHR24567">
    <property type="entry name" value="CRP FAMILY TRANSCRIPTIONAL REGULATORY PROTEIN"/>
    <property type="match status" value="1"/>
</dbReference>
<dbReference type="PANTHER" id="PTHR24567:SF28">
    <property type="entry name" value="LISTERIOLYSIN REGULATORY PROTEIN"/>
    <property type="match status" value="1"/>
</dbReference>
<dbReference type="eggNOG" id="COG0664">
    <property type="taxonomic scope" value="Bacteria"/>
</dbReference>
<dbReference type="InterPro" id="IPR036388">
    <property type="entry name" value="WH-like_DNA-bd_sf"/>
</dbReference>
<dbReference type="Proteomes" id="UP000030361">
    <property type="component" value="Chromosome"/>
</dbReference>
<evidence type="ECO:0000256" key="3">
    <source>
        <dbReference type="ARBA" id="ARBA00023163"/>
    </source>
</evidence>
<keyword evidence="1" id="KW-0805">Transcription regulation</keyword>
<dbReference type="KEGG" id="lcu:PL11_002750"/>
<dbReference type="SUPFAM" id="SSF51206">
    <property type="entry name" value="cAMP-binding domain-like"/>
    <property type="match status" value="1"/>
</dbReference>
<dbReference type="PRINTS" id="PR00034">
    <property type="entry name" value="HTHCRP"/>
</dbReference>
<dbReference type="Gene3D" id="2.60.120.10">
    <property type="entry name" value="Jelly Rolls"/>
    <property type="match status" value="1"/>
</dbReference>
<sequence length="223" mass="24347">MDQHHALECINLVPMFNTLPLDQRQQLADLVVQKFYPKGTTIYMAGDKLGQFMIVDKGQLKVSTVNRDGKEQIIRVLLPGEFDGETALFSGNSRNATSVALTDSNICQISQTSFQQLLTKSPDLATNMMASMGSRITELENEKAVASTASVTEKVARYLLETSAGEKSKSFKLPLKKKDIAVYLGTTPETITRTLKKFAEQGLISTAGAKVSIIDEDGLALIV</sequence>
<dbReference type="GO" id="GO:0003700">
    <property type="term" value="F:DNA-binding transcription factor activity"/>
    <property type="evidence" value="ECO:0007669"/>
    <property type="project" value="TreeGrafter"/>
</dbReference>
<dbReference type="SMART" id="SM00419">
    <property type="entry name" value="HTH_CRP"/>
    <property type="match status" value="1"/>
</dbReference>
<dbReference type="InterPro" id="IPR000595">
    <property type="entry name" value="cNMP-bd_dom"/>
</dbReference>
<dbReference type="Gene3D" id="1.10.10.10">
    <property type="entry name" value="Winged helix-like DNA-binding domain superfamily/Winged helix DNA-binding domain"/>
    <property type="match status" value="1"/>
</dbReference>
<dbReference type="InterPro" id="IPR018490">
    <property type="entry name" value="cNMP-bd_dom_sf"/>
</dbReference>
<dbReference type="Pfam" id="PF13545">
    <property type="entry name" value="HTH_Crp_2"/>
    <property type="match status" value="1"/>
</dbReference>
<dbReference type="SUPFAM" id="SSF46785">
    <property type="entry name" value="Winged helix' DNA-binding domain"/>
    <property type="match status" value="1"/>
</dbReference>
<evidence type="ECO:0000259" key="5">
    <source>
        <dbReference type="PROSITE" id="PS51063"/>
    </source>
</evidence>
<dbReference type="InterPro" id="IPR012318">
    <property type="entry name" value="HTH_CRP"/>
</dbReference>
<dbReference type="Pfam" id="PF00027">
    <property type="entry name" value="cNMP_binding"/>
    <property type="match status" value="1"/>
</dbReference>
<dbReference type="SMART" id="SM00100">
    <property type="entry name" value="cNMP"/>
    <property type="match status" value="1"/>
</dbReference>
<dbReference type="CDD" id="cd00038">
    <property type="entry name" value="CAP_ED"/>
    <property type="match status" value="1"/>
</dbReference>
<dbReference type="CDD" id="cd00092">
    <property type="entry name" value="HTH_CRP"/>
    <property type="match status" value="1"/>
</dbReference>
<dbReference type="InterPro" id="IPR050397">
    <property type="entry name" value="Env_Response_Regulators"/>
</dbReference>
<dbReference type="InterPro" id="IPR014710">
    <property type="entry name" value="RmlC-like_jellyroll"/>
</dbReference>
<keyword evidence="2" id="KW-0238">DNA-binding</keyword>
<evidence type="ECO:0000313" key="6">
    <source>
        <dbReference type="EMBL" id="AQW20910.1"/>
    </source>
</evidence>
<dbReference type="GO" id="GO:0003677">
    <property type="term" value="F:DNA binding"/>
    <property type="evidence" value="ECO:0007669"/>
    <property type="project" value="UniProtKB-KW"/>
</dbReference>
<evidence type="ECO:0000313" key="7">
    <source>
        <dbReference type="Proteomes" id="UP000030361"/>
    </source>
</evidence>
<protein>
    <submittedName>
        <fullName evidence="6">Crp/Fnr family transcriptional regulator</fullName>
    </submittedName>
</protein>
<dbReference type="GO" id="GO:0005829">
    <property type="term" value="C:cytosol"/>
    <property type="evidence" value="ECO:0007669"/>
    <property type="project" value="TreeGrafter"/>
</dbReference>